<organism evidence="2 3">
    <name type="scientific">Cryomyces minteri</name>
    <dbReference type="NCBI Taxonomy" id="331657"/>
    <lineage>
        <taxon>Eukaryota</taxon>
        <taxon>Fungi</taxon>
        <taxon>Dikarya</taxon>
        <taxon>Ascomycota</taxon>
        <taxon>Pezizomycotina</taxon>
        <taxon>Dothideomycetes</taxon>
        <taxon>Dothideomycetes incertae sedis</taxon>
        <taxon>Cryomyces</taxon>
    </lineage>
</organism>
<sequence>MGNPNSRRKAVLPARPKVNQGTPAGPLADLVGNPSTNIINTQATATTGTSARPSVTHVTIFLVDAAGKPVVTVKNVSAALLVRHALFARIRLVPTLAATPASAAVIRLTKTLRLPVTSVDGKSLEAILTWMRSKDGASNSTDLALATNTDADFTELVELYRACCAMRIVPHQKNLRQKVLDLITTNPLTAVETKLVYESFPANDGIISRMIHASAEFSAQIMMSGEDIDPEEDQAFYDYLATVPALQHSIEMLTHSKAAYLKRQETIAQHRAEQKAQRERRAQVHAGYLERQARRDARMVQQEEKRKTGVRDHVASLKSGTAIATETDVAAIMGRI</sequence>
<feature type="compositionally biased region" description="Basic residues" evidence="1">
    <location>
        <begin position="1"/>
        <end position="10"/>
    </location>
</feature>
<comment type="caution">
    <text evidence="2">The sequence shown here is derived from an EMBL/GenBank/DDBJ whole genome shotgun (WGS) entry which is preliminary data.</text>
</comment>
<dbReference type="OrthoDB" id="3956521at2759"/>
<proteinExistence type="predicted"/>
<evidence type="ECO:0000313" key="3">
    <source>
        <dbReference type="Proteomes" id="UP000308768"/>
    </source>
</evidence>
<name>A0A4U0XRW9_9PEZI</name>
<protein>
    <submittedName>
        <fullName evidence="2">Uncharacterized protein</fullName>
    </submittedName>
</protein>
<keyword evidence="3" id="KW-1185">Reference proteome</keyword>
<accession>A0A4U0XRW9</accession>
<gene>
    <name evidence="2" type="ORF">B0A49_01008</name>
</gene>
<dbReference type="EMBL" id="NAJN01000102">
    <property type="protein sequence ID" value="TKA79361.1"/>
    <property type="molecule type" value="Genomic_DNA"/>
</dbReference>
<feature type="region of interest" description="Disordered" evidence="1">
    <location>
        <begin position="1"/>
        <end position="26"/>
    </location>
</feature>
<evidence type="ECO:0000313" key="2">
    <source>
        <dbReference type="EMBL" id="TKA79361.1"/>
    </source>
</evidence>
<reference evidence="2 3" key="1">
    <citation type="submission" date="2017-03" db="EMBL/GenBank/DDBJ databases">
        <title>Genomes of endolithic fungi from Antarctica.</title>
        <authorList>
            <person name="Coleine C."/>
            <person name="Masonjones S."/>
            <person name="Stajich J.E."/>
        </authorList>
    </citation>
    <scope>NUCLEOTIDE SEQUENCE [LARGE SCALE GENOMIC DNA]</scope>
    <source>
        <strain evidence="2 3">CCFEE 5187</strain>
    </source>
</reference>
<dbReference type="AlphaFoldDB" id="A0A4U0XRW9"/>
<dbReference type="Proteomes" id="UP000308768">
    <property type="component" value="Unassembled WGS sequence"/>
</dbReference>
<evidence type="ECO:0000256" key="1">
    <source>
        <dbReference type="SAM" id="MobiDB-lite"/>
    </source>
</evidence>